<dbReference type="PROSITE" id="PS50240">
    <property type="entry name" value="TRYPSIN_DOM"/>
    <property type="match status" value="1"/>
</dbReference>
<evidence type="ECO:0000313" key="5">
    <source>
        <dbReference type="EMBL" id="VVC91402.1"/>
    </source>
</evidence>
<dbReference type="SMART" id="SM00020">
    <property type="entry name" value="Tryp_SPc"/>
    <property type="match status" value="1"/>
</dbReference>
<keyword evidence="6" id="KW-1185">Reference proteome</keyword>
<dbReference type="InterPro" id="IPR009003">
    <property type="entry name" value="Peptidase_S1_PA"/>
</dbReference>
<feature type="domain" description="Peptidase S1" evidence="4">
    <location>
        <begin position="23"/>
        <end position="207"/>
    </location>
</feature>
<evidence type="ECO:0000259" key="4">
    <source>
        <dbReference type="PROSITE" id="PS50240"/>
    </source>
</evidence>
<dbReference type="InterPro" id="IPR051487">
    <property type="entry name" value="Ser/Thr_Proteases_Immune/Dev"/>
</dbReference>
<dbReference type="InterPro" id="IPR043504">
    <property type="entry name" value="Peptidase_S1_PA_chymotrypsin"/>
</dbReference>
<dbReference type="GO" id="GO:0006508">
    <property type="term" value="P:proteolysis"/>
    <property type="evidence" value="ECO:0007669"/>
    <property type="project" value="InterPro"/>
</dbReference>
<proteinExistence type="inferred from homology"/>
<dbReference type="AlphaFoldDB" id="A0A5E4Q1M9"/>
<organism evidence="5 6">
    <name type="scientific">Leptidea sinapis</name>
    <dbReference type="NCBI Taxonomy" id="189913"/>
    <lineage>
        <taxon>Eukaryota</taxon>
        <taxon>Metazoa</taxon>
        <taxon>Ecdysozoa</taxon>
        <taxon>Arthropoda</taxon>
        <taxon>Hexapoda</taxon>
        <taxon>Insecta</taxon>
        <taxon>Pterygota</taxon>
        <taxon>Neoptera</taxon>
        <taxon>Endopterygota</taxon>
        <taxon>Lepidoptera</taxon>
        <taxon>Glossata</taxon>
        <taxon>Ditrysia</taxon>
        <taxon>Papilionoidea</taxon>
        <taxon>Pieridae</taxon>
        <taxon>Dismorphiinae</taxon>
        <taxon>Leptidea</taxon>
    </lineage>
</organism>
<comment type="similarity">
    <text evidence="2">Belongs to the peptidase S1 family. CLIP subfamily.</text>
</comment>
<reference evidence="5 6" key="1">
    <citation type="submission" date="2017-07" db="EMBL/GenBank/DDBJ databases">
        <authorList>
            <person name="Talla V."/>
            <person name="Backstrom N."/>
        </authorList>
    </citation>
    <scope>NUCLEOTIDE SEQUENCE [LARGE SCALE GENOMIC DNA]</scope>
</reference>
<evidence type="ECO:0000313" key="6">
    <source>
        <dbReference type="Proteomes" id="UP000324832"/>
    </source>
</evidence>
<accession>A0A5E4Q1M9</accession>
<keyword evidence="3" id="KW-1133">Transmembrane helix</keyword>
<dbReference type="Proteomes" id="UP000324832">
    <property type="component" value="Unassembled WGS sequence"/>
</dbReference>
<keyword evidence="3" id="KW-0812">Transmembrane</keyword>
<dbReference type="EMBL" id="FZQP02001048">
    <property type="protein sequence ID" value="VVC91402.1"/>
    <property type="molecule type" value="Genomic_DNA"/>
</dbReference>
<feature type="transmembrane region" description="Helical" evidence="3">
    <location>
        <begin position="217"/>
        <end position="239"/>
    </location>
</feature>
<keyword evidence="3" id="KW-0472">Membrane</keyword>
<protein>
    <recommendedName>
        <fullName evidence="4">Peptidase S1 domain-containing protein</fullName>
    </recommendedName>
</protein>
<name>A0A5E4Q1M9_9NEOP</name>
<dbReference type="Gene3D" id="2.40.10.10">
    <property type="entry name" value="Trypsin-like serine proteases"/>
    <property type="match status" value="1"/>
</dbReference>
<dbReference type="InterPro" id="IPR001254">
    <property type="entry name" value="Trypsin_dom"/>
</dbReference>
<dbReference type="PANTHER" id="PTHR24256">
    <property type="entry name" value="TRYPTASE-RELATED"/>
    <property type="match status" value="1"/>
</dbReference>
<evidence type="ECO:0000256" key="3">
    <source>
        <dbReference type="SAM" id="Phobius"/>
    </source>
</evidence>
<dbReference type="SUPFAM" id="SSF50494">
    <property type="entry name" value="Trypsin-like serine proteases"/>
    <property type="match status" value="1"/>
</dbReference>
<gene>
    <name evidence="5" type="ORF">LSINAPIS_LOCUS4078</name>
</gene>
<evidence type="ECO:0000256" key="2">
    <source>
        <dbReference type="ARBA" id="ARBA00024195"/>
    </source>
</evidence>
<evidence type="ECO:0000256" key="1">
    <source>
        <dbReference type="ARBA" id="ARBA00023157"/>
    </source>
</evidence>
<keyword evidence="1" id="KW-1015">Disulfide bond</keyword>
<dbReference type="GO" id="GO:0004252">
    <property type="term" value="F:serine-type endopeptidase activity"/>
    <property type="evidence" value="ECO:0007669"/>
    <property type="project" value="InterPro"/>
</dbReference>
<dbReference type="Pfam" id="PF00089">
    <property type="entry name" value="Trypsin"/>
    <property type="match status" value="1"/>
</dbReference>
<sequence length="241" mass="27121">MFQHNLFDGPQNMVICHISSTQTLSHLYAVAGGLKDPGFVKHFDTYQYGQWRKIERLRHPPDYKFPNHDVAVLFLRSAFKYNKYVKSIPIATKFADYRGKCVVAGYGPQKTSFFSRNLFVARVSLISAHQCSMKYHKSMNGFICISHKNAGLAKTDSGGPLVCSKTGDPNEGTGGVLVGVLSRDKNNIALFCSRVSFFAKFINESIINSGYRSKIQIILIIIYNKLLLLVIIRTFIGFYSL</sequence>